<comment type="caution">
    <text evidence="1">The sequence shown here is derived from an EMBL/GenBank/DDBJ whole genome shotgun (WGS) entry which is preliminary data.</text>
</comment>
<evidence type="ECO:0000313" key="2">
    <source>
        <dbReference type="Proteomes" id="UP000640583"/>
    </source>
</evidence>
<dbReference type="AlphaFoldDB" id="A0A8J7J4J3"/>
<dbReference type="EMBL" id="JADCKQ010000003">
    <property type="protein sequence ID" value="MBI1493185.1"/>
    <property type="molecule type" value="Genomic_DNA"/>
</dbReference>
<gene>
    <name evidence="1" type="ORF">H1D41_06000</name>
</gene>
<dbReference type="RefSeq" id="WP_228848027.1">
    <property type="nucleotide sequence ID" value="NZ_JADCKQ010000003.1"/>
</dbReference>
<name>A0A8J7J4J3_9RHOB</name>
<proteinExistence type="predicted"/>
<sequence>METPVQNSIPQRDPALVMRLNRIGSMHQCRLSFMRVLTRRLAKENWSFARPVFDVDAKGVGHAVYTATGPVRTYSLVAFAHDLPPEMRSDRVIATAWDATFTLFDGMPTAEDIERLSKNVPYQEAGRVNEKSLSVSRANRSVRLWEYMVDALSKGEQPDAAKVASVGYLMRTTAVYGSGKLGAADHETIADRPEFDAPFQAEMLSVFLTRAFVRDMINHLAHARGGDQATELAPEIAHGLGIGNSTGLGMAPFLINHPVLLNNWVAAREEAIARVRSLNTVTEAQANLFRSLFARVQVLVKAWRSEHPVQIKKLDALKADLDQIASRLNNDDLTADAPWDRLLNWTSEALSEEGQELIASLILEPYGDLVDNLSSAMSDHRPDAFRILGSMSVAALRDLMRGTYGWALETDWSAQENCARAWYVSEEKLEPRLGERFEEPIADYEQPLAPGRDVARAFENLKTWDASTPIAEFLLKHPEHRHSIRRVQINACAPYSEIQDNTICADMMPIDMLRYKLATFGATHFDPRSDRWVRICMFGNAPYPEELTNENADFWVYPDGEGRT</sequence>
<accession>A0A8J7J4J3</accession>
<protein>
    <submittedName>
        <fullName evidence="1">Uncharacterized protein</fullName>
    </submittedName>
</protein>
<dbReference type="Proteomes" id="UP000640583">
    <property type="component" value="Unassembled WGS sequence"/>
</dbReference>
<reference evidence="1" key="1">
    <citation type="submission" date="2020-10" db="EMBL/GenBank/DDBJ databases">
        <title>Paenihalocynthiibacter styelae gen. nov., sp. nov., isolated from stalked sea squirt Styela clava.</title>
        <authorList>
            <person name="Kim Y.-O."/>
            <person name="Yoon J.-H."/>
        </authorList>
    </citation>
    <scope>NUCLEOTIDE SEQUENCE</scope>
    <source>
        <strain evidence="1">MYP1-1</strain>
    </source>
</reference>
<evidence type="ECO:0000313" key="1">
    <source>
        <dbReference type="EMBL" id="MBI1493185.1"/>
    </source>
</evidence>
<organism evidence="1 2">
    <name type="scientific">Halocynthiibacter styelae</name>
    <dbReference type="NCBI Taxonomy" id="2761955"/>
    <lineage>
        <taxon>Bacteria</taxon>
        <taxon>Pseudomonadati</taxon>
        <taxon>Pseudomonadota</taxon>
        <taxon>Alphaproteobacteria</taxon>
        <taxon>Rhodobacterales</taxon>
        <taxon>Paracoccaceae</taxon>
        <taxon>Halocynthiibacter</taxon>
    </lineage>
</organism>
<keyword evidence="2" id="KW-1185">Reference proteome</keyword>